<evidence type="ECO:0000256" key="4">
    <source>
        <dbReference type="ARBA" id="ARBA00022723"/>
    </source>
</evidence>
<dbReference type="SFLD" id="SFLDF00301">
    <property type="entry name" value="2-iminoacetate_synthase_(ThiH)"/>
    <property type="match status" value="1"/>
</dbReference>
<dbReference type="GO" id="GO:0005506">
    <property type="term" value="F:iron ion binding"/>
    <property type="evidence" value="ECO:0007669"/>
    <property type="project" value="InterPro"/>
</dbReference>
<evidence type="ECO:0000313" key="9">
    <source>
        <dbReference type="Proteomes" id="UP000003244"/>
    </source>
</evidence>
<dbReference type="SUPFAM" id="SSF102114">
    <property type="entry name" value="Radical SAM enzymes"/>
    <property type="match status" value="1"/>
</dbReference>
<dbReference type="RefSeq" id="WP_007788496.1">
    <property type="nucleotide sequence ID" value="NZ_ADGQ01000019.1"/>
</dbReference>
<evidence type="ECO:0000256" key="5">
    <source>
        <dbReference type="ARBA" id="ARBA00023004"/>
    </source>
</evidence>
<dbReference type="GO" id="GO:0003824">
    <property type="term" value="F:catalytic activity"/>
    <property type="evidence" value="ECO:0007669"/>
    <property type="project" value="InterPro"/>
</dbReference>
<gene>
    <name evidence="8" type="primary">thiH</name>
    <name evidence="8" type="ORF">HMPREF0634_0180</name>
</gene>
<dbReference type="InterPro" id="IPR058240">
    <property type="entry name" value="rSAM_sf"/>
</dbReference>
<evidence type="ECO:0000256" key="1">
    <source>
        <dbReference type="ARBA" id="ARBA00001966"/>
    </source>
</evidence>
<dbReference type="Pfam" id="PF04055">
    <property type="entry name" value="Radical_SAM"/>
    <property type="match status" value="1"/>
</dbReference>
<dbReference type="InterPro" id="IPR007197">
    <property type="entry name" value="rSAM"/>
</dbReference>
<evidence type="ECO:0000256" key="2">
    <source>
        <dbReference type="ARBA" id="ARBA00022485"/>
    </source>
</evidence>
<reference evidence="8 9" key="1">
    <citation type="submission" date="2010-08" db="EMBL/GenBank/DDBJ databases">
        <authorList>
            <person name="Harkins D.M."/>
            <person name="Madupu R."/>
            <person name="Durkin A.S."/>
            <person name="Torralba M."/>
            <person name="Methe B."/>
            <person name="Sutton G.G."/>
            <person name="Nelson K.E."/>
        </authorList>
    </citation>
    <scope>NUCLEOTIDE SEQUENCE [LARGE SCALE GENOMIC DNA]</scope>
    <source>
        <strain evidence="8 9">DSM 17678</strain>
    </source>
</reference>
<keyword evidence="3" id="KW-0949">S-adenosyl-L-methionine</keyword>
<sequence length="391" mass="44561">MKKLDHMEYMDGMERLESDIMARVIDQMEAYDYDSFTASDVKVALAKDILSPRDFQALLSPVAQDFLEEIAQRAQRETRAHFGNSIYMFTPLYIANYCENYCIYCGFNSHNKIKRSRLNFDQIEKEMKAIAETGLQEILILTGESRKHSDVKYIGEACRLASKYFSIVGLEVYPMNTDEYAYLNSCGADYVTVFQETYNSDKYETLHLAGHKRVFPYRLNAQERALRGGMRGVGFAALLGLDDFRKDAFATGYHAYLLQQKYPHAEIAISCPRLRPIINNDKINPKDVHETQLLQIICAYRIFLPFASITVSTRELPRFRDNIIKIAATKISAGVSTGIGSHSEEIENEKGDEQFEIADTRDVKEVFEAIKAGGLQPVMSDYINLTEEGIK</sequence>
<evidence type="ECO:0000313" key="8">
    <source>
        <dbReference type="EMBL" id="EFM65162.1"/>
    </source>
</evidence>
<dbReference type="InterPro" id="IPR013785">
    <property type="entry name" value="Aldolase_TIM"/>
</dbReference>
<dbReference type="OrthoDB" id="9801120at2"/>
<evidence type="ECO:0000256" key="3">
    <source>
        <dbReference type="ARBA" id="ARBA00022691"/>
    </source>
</evidence>
<dbReference type="NCBIfam" id="TIGR02351">
    <property type="entry name" value="thiH"/>
    <property type="match status" value="1"/>
</dbReference>
<proteinExistence type="predicted"/>
<dbReference type="InterPro" id="IPR010722">
    <property type="entry name" value="BATS_dom"/>
</dbReference>
<keyword evidence="5" id="KW-0408">Iron</keyword>
<dbReference type="PANTHER" id="PTHR43583">
    <property type="entry name" value="2-IMINOACETATE SYNTHASE"/>
    <property type="match status" value="1"/>
</dbReference>
<dbReference type="eggNOG" id="COG0502">
    <property type="taxonomic scope" value="Bacteria"/>
</dbReference>
<dbReference type="PANTHER" id="PTHR43583:SF1">
    <property type="entry name" value="2-IMINOACETATE SYNTHASE"/>
    <property type="match status" value="1"/>
</dbReference>
<feature type="domain" description="Biotin and thiamin synthesis-associated" evidence="7">
    <location>
        <begin position="270"/>
        <end position="377"/>
    </location>
</feature>
<evidence type="ECO:0000256" key="6">
    <source>
        <dbReference type="ARBA" id="ARBA00023014"/>
    </source>
</evidence>
<dbReference type="EMBL" id="ADGQ01000019">
    <property type="protein sequence ID" value="EFM65162.1"/>
    <property type="molecule type" value="Genomic_DNA"/>
</dbReference>
<organism evidence="8 9">
    <name type="scientific">Peptostreptococcus stomatis DSM 17678</name>
    <dbReference type="NCBI Taxonomy" id="596315"/>
    <lineage>
        <taxon>Bacteria</taxon>
        <taxon>Bacillati</taxon>
        <taxon>Bacillota</taxon>
        <taxon>Clostridia</taxon>
        <taxon>Peptostreptococcales</taxon>
        <taxon>Peptostreptococcaceae</taxon>
        <taxon>Peptostreptococcus</taxon>
    </lineage>
</organism>
<dbReference type="InterPro" id="IPR034428">
    <property type="entry name" value="ThiH/NoCL/HydG-like"/>
</dbReference>
<dbReference type="SFLD" id="SFLDG01060">
    <property type="entry name" value="BATS_domain_containing"/>
    <property type="match status" value="1"/>
</dbReference>
<name>E0E1P3_9FIRM</name>
<comment type="cofactor">
    <cofactor evidence="1">
        <name>[4Fe-4S] cluster</name>
        <dbReference type="ChEBI" id="CHEBI:49883"/>
    </cofactor>
</comment>
<comment type="caution">
    <text evidence="8">The sequence shown here is derived from an EMBL/GenBank/DDBJ whole genome shotgun (WGS) entry which is preliminary data.</text>
</comment>
<evidence type="ECO:0000259" key="7">
    <source>
        <dbReference type="SMART" id="SM00876"/>
    </source>
</evidence>
<keyword evidence="6" id="KW-0411">Iron-sulfur</keyword>
<dbReference type="SFLD" id="SFLDS00029">
    <property type="entry name" value="Radical_SAM"/>
    <property type="match status" value="1"/>
</dbReference>
<dbReference type="GO" id="GO:0051539">
    <property type="term" value="F:4 iron, 4 sulfur cluster binding"/>
    <property type="evidence" value="ECO:0007669"/>
    <property type="project" value="UniProtKB-KW"/>
</dbReference>
<keyword evidence="4" id="KW-0479">Metal-binding</keyword>
<dbReference type="Pfam" id="PF06968">
    <property type="entry name" value="BATS"/>
    <property type="match status" value="1"/>
</dbReference>
<dbReference type="SFLD" id="SFLDG01081">
    <property type="entry name" value="cleavage_of_the_Ca-Cb_bond_in"/>
    <property type="match status" value="1"/>
</dbReference>
<keyword evidence="9" id="KW-1185">Reference proteome</keyword>
<dbReference type="GO" id="GO:0009228">
    <property type="term" value="P:thiamine biosynthetic process"/>
    <property type="evidence" value="ECO:0007669"/>
    <property type="project" value="InterPro"/>
</dbReference>
<dbReference type="GeneID" id="84800115"/>
<dbReference type="AlphaFoldDB" id="E0E1P3"/>
<dbReference type="Proteomes" id="UP000003244">
    <property type="component" value="Unassembled WGS sequence"/>
</dbReference>
<dbReference type="SMART" id="SM00876">
    <property type="entry name" value="BATS"/>
    <property type="match status" value="1"/>
</dbReference>
<dbReference type="InterPro" id="IPR012726">
    <property type="entry name" value="ThiH"/>
</dbReference>
<dbReference type="STRING" id="596315.HMPREF0634_0180"/>
<dbReference type="Gene3D" id="3.20.20.70">
    <property type="entry name" value="Aldolase class I"/>
    <property type="match status" value="1"/>
</dbReference>
<keyword evidence="2" id="KW-0004">4Fe-4S</keyword>
<accession>E0E1P3</accession>
<protein>
    <submittedName>
        <fullName evidence="8">Thiazole biosynthesis protein ThiH</fullName>
    </submittedName>
</protein>